<feature type="domain" description="Helicase C-terminal" evidence="8">
    <location>
        <begin position="373"/>
        <end position="535"/>
    </location>
</feature>
<gene>
    <name evidence="9" type="ORF">BD324DRAFT_617531</name>
</gene>
<evidence type="ECO:0000313" key="9">
    <source>
        <dbReference type="EMBL" id="ORX38845.1"/>
    </source>
</evidence>
<dbReference type="STRING" id="4999.A0A1Y1UP06"/>
<dbReference type="EMBL" id="NBSH01000003">
    <property type="protein sequence ID" value="ORX38845.1"/>
    <property type="molecule type" value="Genomic_DNA"/>
</dbReference>
<dbReference type="OrthoDB" id="193716at2759"/>
<dbReference type="CDD" id="cd18787">
    <property type="entry name" value="SF2_C_DEAD"/>
    <property type="match status" value="1"/>
</dbReference>
<dbReference type="InterPro" id="IPR001650">
    <property type="entry name" value="Helicase_C-like"/>
</dbReference>
<dbReference type="InterPro" id="IPR011545">
    <property type="entry name" value="DEAD/DEAH_box_helicase_dom"/>
</dbReference>
<protein>
    <recommendedName>
        <fullName evidence="5">ATP-dependent RNA helicase</fullName>
        <ecNumber evidence="5">3.6.4.13</ecNumber>
    </recommendedName>
</protein>
<evidence type="ECO:0000313" key="10">
    <source>
        <dbReference type="Proteomes" id="UP000193218"/>
    </source>
</evidence>
<feature type="compositionally biased region" description="Gly residues" evidence="6">
    <location>
        <begin position="701"/>
        <end position="722"/>
    </location>
</feature>
<keyword evidence="10" id="KW-1185">Reference proteome</keyword>
<comment type="caution">
    <text evidence="9">The sequence shown here is derived from an EMBL/GenBank/DDBJ whole genome shotgun (WGS) entry which is preliminary data.</text>
</comment>
<feature type="region of interest" description="Disordered" evidence="6">
    <location>
        <begin position="183"/>
        <end position="204"/>
    </location>
</feature>
<dbReference type="AlphaFoldDB" id="A0A1Y1UP06"/>
<feature type="domain" description="Helicase ATP-binding" evidence="7">
    <location>
        <begin position="143"/>
        <end position="345"/>
    </location>
</feature>
<reference evidence="9 10" key="1">
    <citation type="submission" date="2017-03" db="EMBL/GenBank/DDBJ databases">
        <title>Widespread Adenine N6-methylation of Active Genes in Fungi.</title>
        <authorList>
            <consortium name="DOE Joint Genome Institute"/>
            <person name="Mondo S.J."/>
            <person name="Dannebaum R.O."/>
            <person name="Kuo R.C."/>
            <person name="Louie K.B."/>
            <person name="Bewick A.J."/>
            <person name="Labutti K."/>
            <person name="Haridas S."/>
            <person name="Kuo A."/>
            <person name="Salamov A."/>
            <person name="Ahrendt S.R."/>
            <person name="Lau R."/>
            <person name="Bowen B.P."/>
            <person name="Lipzen A."/>
            <person name="Sullivan W."/>
            <person name="Andreopoulos W.B."/>
            <person name="Clum A."/>
            <person name="Lindquist E."/>
            <person name="Daum C."/>
            <person name="Northen T.R."/>
            <person name="Ramamoorthy G."/>
            <person name="Schmitz R.J."/>
            <person name="Gryganskyi A."/>
            <person name="Culley D."/>
            <person name="Magnuson J."/>
            <person name="James T.Y."/>
            <person name="O'Malley M.A."/>
            <person name="Stajich J.E."/>
            <person name="Spatafora J.W."/>
            <person name="Visel A."/>
            <person name="Grigoriev I.V."/>
        </authorList>
    </citation>
    <scope>NUCLEOTIDE SEQUENCE [LARGE SCALE GENOMIC DNA]</scope>
    <source>
        <strain evidence="9 10">NRRL Y-17943</strain>
    </source>
</reference>
<keyword evidence="1 5" id="KW-0547">Nucleotide-binding</keyword>
<feature type="compositionally biased region" description="Basic and acidic residues" evidence="6">
    <location>
        <begin position="665"/>
        <end position="677"/>
    </location>
</feature>
<feature type="region of interest" description="Disordered" evidence="6">
    <location>
        <begin position="57"/>
        <end position="81"/>
    </location>
</feature>
<evidence type="ECO:0000256" key="3">
    <source>
        <dbReference type="ARBA" id="ARBA00022840"/>
    </source>
</evidence>
<sequence length="722" mass="79015">MIPRLLATKSSSVALGQLLGRRSIQLSRTYVRCAAVSVQNPSLLSRSTLKRFYVAESTNRKPDEAEPPNAPTSAADASGEKTDIVPFESLQGRINPNILKALVFKPFQLSAMSKVQKRVLKLMPWLVGGQYAEDDSGDPSIEEVKKRGRQDLVVKAKTGTGKTLAFLIPAIEARLNQLQTLSTRANEDGRSPDGAQQGQARRNVSRSHVGALIISPTRELATQIANEALKVCTWTKDFEVRLLVGGESRGFQLRNWSRGRKDIVVATPGRLCDLLSEPDVAEAVQGTDLLILDEADTLLEMGFTKDLNFIIDHLPKKRQTFLFSATVSKEIHQIARRTIQDNHQFIDCVPKDESNVHLHVPQFATVLKSEADQIPHIIRLIAHDQFNNPDNSKIILFLPTTKLTMLYATLMRELNHNLPNKVSVHEIHSRLDQNQRSRASERFRRDTRPSILVTSDVSARGVDYPNVTRVIQVGIPSSATQYIHRVGRTGRAGKEGGRGDLVLMPWEQGFMREMRQVPIKTLPSDELKSEVMEMAKKKVGDEGVPALEGIDEAVQNLMPSLDPTAIEEVFASMLGYYIGHASELRLRPDEILEGLEQWAVLTAGQPKPPYMSEHMLAKIGINRRNGYGSRRIGGGTGSFGRSIDDDGESRGGFGARSSGGSGSRYGDRGRYGGDRGGRGGYGGGRNSYGGQRGSFGDDRGSYGGGRGSFGGSSGGSSGGSDF</sequence>
<dbReference type="InterPro" id="IPR027417">
    <property type="entry name" value="P-loop_NTPase"/>
</dbReference>
<dbReference type="PROSITE" id="PS51192">
    <property type="entry name" value="HELICASE_ATP_BIND_1"/>
    <property type="match status" value="1"/>
</dbReference>
<dbReference type="GeneID" id="33556740"/>
<dbReference type="Pfam" id="PF00270">
    <property type="entry name" value="DEAD"/>
    <property type="match status" value="1"/>
</dbReference>
<evidence type="ECO:0000259" key="8">
    <source>
        <dbReference type="PROSITE" id="PS51194"/>
    </source>
</evidence>
<dbReference type="SUPFAM" id="SSF52540">
    <property type="entry name" value="P-loop containing nucleoside triphosphate hydrolases"/>
    <property type="match status" value="1"/>
</dbReference>
<dbReference type="PROSITE" id="PS51194">
    <property type="entry name" value="HELICASE_CTER"/>
    <property type="match status" value="1"/>
</dbReference>
<dbReference type="Proteomes" id="UP000193218">
    <property type="component" value="Unassembled WGS sequence"/>
</dbReference>
<comment type="catalytic activity">
    <reaction evidence="5">
        <text>ATP + H2O = ADP + phosphate + H(+)</text>
        <dbReference type="Rhea" id="RHEA:13065"/>
        <dbReference type="ChEBI" id="CHEBI:15377"/>
        <dbReference type="ChEBI" id="CHEBI:15378"/>
        <dbReference type="ChEBI" id="CHEBI:30616"/>
        <dbReference type="ChEBI" id="CHEBI:43474"/>
        <dbReference type="ChEBI" id="CHEBI:456216"/>
        <dbReference type="EC" id="3.6.4.13"/>
    </reaction>
</comment>
<keyword evidence="4 5" id="KW-0694">RNA-binding</keyword>
<evidence type="ECO:0000256" key="6">
    <source>
        <dbReference type="SAM" id="MobiDB-lite"/>
    </source>
</evidence>
<dbReference type="GO" id="GO:0005524">
    <property type="term" value="F:ATP binding"/>
    <property type="evidence" value="ECO:0007669"/>
    <property type="project" value="UniProtKB-UniRule"/>
</dbReference>
<evidence type="ECO:0000256" key="2">
    <source>
        <dbReference type="ARBA" id="ARBA00022801"/>
    </source>
</evidence>
<dbReference type="GO" id="GO:0003723">
    <property type="term" value="F:RNA binding"/>
    <property type="evidence" value="ECO:0007669"/>
    <property type="project" value="UniProtKB-UniRule"/>
</dbReference>
<dbReference type="SMART" id="SM00487">
    <property type="entry name" value="DEXDc"/>
    <property type="match status" value="1"/>
</dbReference>
<accession>A0A1Y1UP06</accession>
<evidence type="ECO:0000256" key="4">
    <source>
        <dbReference type="ARBA" id="ARBA00022884"/>
    </source>
</evidence>
<dbReference type="RefSeq" id="XP_021872708.1">
    <property type="nucleotide sequence ID" value="XM_022014932.1"/>
</dbReference>
<comment type="domain">
    <text evidence="5">The Q motif is unique to and characteristic of the DEAD box family of RNA helicases and controls ATP binding and hydrolysis.</text>
</comment>
<name>A0A1Y1UP06_9TREE</name>
<evidence type="ECO:0000259" key="7">
    <source>
        <dbReference type="PROSITE" id="PS51192"/>
    </source>
</evidence>
<dbReference type="GO" id="GO:0016787">
    <property type="term" value="F:hydrolase activity"/>
    <property type="evidence" value="ECO:0007669"/>
    <property type="project" value="UniProtKB-KW"/>
</dbReference>
<keyword evidence="3 5" id="KW-0067">ATP-binding</keyword>
<keyword evidence="5" id="KW-0347">Helicase</keyword>
<keyword evidence="2 5" id="KW-0378">Hydrolase</keyword>
<dbReference type="GO" id="GO:0003724">
    <property type="term" value="F:RNA helicase activity"/>
    <property type="evidence" value="ECO:0007669"/>
    <property type="project" value="UniProtKB-EC"/>
</dbReference>
<comment type="function">
    <text evidence="5">RNA helicase.</text>
</comment>
<organism evidence="9 10">
    <name type="scientific">Kockovaella imperatae</name>
    <dbReference type="NCBI Taxonomy" id="4999"/>
    <lineage>
        <taxon>Eukaryota</taxon>
        <taxon>Fungi</taxon>
        <taxon>Dikarya</taxon>
        <taxon>Basidiomycota</taxon>
        <taxon>Agaricomycotina</taxon>
        <taxon>Tremellomycetes</taxon>
        <taxon>Tremellales</taxon>
        <taxon>Cuniculitremaceae</taxon>
        <taxon>Kockovaella</taxon>
    </lineage>
</organism>
<feature type="compositionally biased region" description="Gly residues" evidence="6">
    <location>
        <begin position="650"/>
        <end position="663"/>
    </location>
</feature>
<comment type="similarity">
    <text evidence="5">Belongs to the DEAD box helicase family.</text>
</comment>
<evidence type="ECO:0000256" key="5">
    <source>
        <dbReference type="RuleBase" id="RU365068"/>
    </source>
</evidence>
<dbReference type="PANTHER" id="PTHR24031">
    <property type="entry name" value="RNA HELICASE"/>
    <property type="match status" value="1"/>
</dbReference>
<dbReference type="EC" id="3.6.4.13" evidence="5"/>
<dbReference type="Gene3D" id="3.40.50.300">
    <property type="entry name" value="P-loop containing nucleotide triphosphate hydrolases"/>
    <property type="match status" value="2"/>
</dbReference>
<proteinExistence type="inferred from homology"/>
<dbReference type="InParanoid" id="A0A1Y1UP06"/>
<feature type="compositionally biased region" description="Gly residues" evidence="6">
    <location>
        <begin position="678"/>
        <end position="693"/>
    </location>
</feature>
<dbReference type="Pfam" id="PF00271">
    <property type="entry name" value="Helicase_C"/>
    <property type="match status" value="1"/>
</dbReference>
<dbReference type="SMART" id="SM00490">
    <property type="entry name" value="HELICc"/>
    <property type="match status" value="1"/>
</dbReference>
<feature type="region of interest" description="Disordered" evidence="6">
    <location>
        <begin position="630"/>
        <end position="722"/>
    </location>
</feature>
<dbReference type="InterPro" id="IPR014001">
    <property type="entry name" value="Helicase_ATP-bd"/>
</dbReference>
<evidence type="ECO:0000256" key="1">
    <source>
        <dbReference type="ARBA" id="ARBA00022741"/>
    </source>
</evidence>